<dbReference type="PANTHER" id="PTHR21015">
    <property type="entry name" value="UDP-N-ACETYLGLUCOSAMINE--N-ACETYLMURAMYL-(PENTAPEPTIDE) PYROPHOSPHORYL-UNDECAPRENOL N-ACETYLGLUCOSAMINE TRANSFERASE 1"/>
    <property type="match status" value="1"/>
</dbReference>
<evidence type="ECO:0000313" key="13">
    <source>
        <dbReference type="EMBL" id="API59292.1"/>
    </source>
</evidence>
<evidence type="ECO:0000256" key="6">
    <source>
        <dbReference type="ARBA" id="ARBA00022984"/>
    </source>
</evidence>
<keyword evidence="3 10" id="KW-0328">Glycosyltransferase</keyword>
<dbReference type="EMBL" id="CP018221">
    <property type="protein sequence ID" value="API59292.1"/>
    <property type="molecule type" value="Genomic_DNA"/>
</dbReference>
<keyword evidence="5 10" id="KW-0133">Cell shape</keyword>
<evidence type="ECO:0000313" key="14">
    <source>
        <dbReference type="Proteomes" id="UP000182063"/>
    </source>
</evidence>
<dbReference type="GO" id="GO:0051991">
    <property type="term" value="F:UDP-N-acetyl-D-glucosamine:N-acetylmuramoyl-L-alanyl-D-glutamyl-meso-2,6-diaminopimelyl-D-alanyl-D-alanine-diphosphoundecaprenol 4-beta-N-acetylglucosaminlytransferase activity"/>
    <property type="evidence" value="ECO:0007669"/>
    <property type="project" value="RHEA"/>
</dbReference>
<evidence type="ECO:0000259" key="12">
    <source>
        <dbReference type="Pfam" id="PF04101"/>
    </source>
</evidence>
<dbReference type="OrthoDB" id="9808936at2"/>
<dbReference type="Pfam" id="PF04101">
    <property type="entry name" value="Glyco_tran_28_C"/>
    <property type="match status" value="1"/>
</dbReference>
<dbReference type="InterPro" id="IPR007235">
    <property type="entry name" value="Glyco_trans_28_C"/>
</dbReference>
<evidence type="ECO:0000256" key="4">
    <source>
        <dbReference type="ARBA" id="ARBA00022679"/>
    </source>
</evidence>
<dbReference type="HAMAP" id="MF_00033">
    <property type="entry name" value="MurG"/>
    <property type="match status" value="1"/>
</dbReference>
<gene>
    <name evidence="10" type="primary">murG</name>
    <name evidence="13" type="ORF">BSL82_08190</name>
</gene>
<comment type="subcellular location">
    <subcellularLocation>
        <location evidence="10">Cell membrane</location>
        <topology evidence="10">Peripheral membrane protein</topology>
        <orientation evidence="10">Cytoplasmic side</orientation>
    </subcellularLocation>
</comment>
<feature type="binding site" evidence="10">
    <location>
        <position position="196"/>
    </location>
    <ligand>
        <name>UDP-N-acetyl-alpha-D-glucosamine</name>
        <dbReference type="ChEBI" id="CHEBI:57705"/>
    </ligand>
</feature>
<comment type="function">
    <text evidence="10">Cell wall formation. Catalyzes the transfer of a GlcNAc subunit on undecaprenyl-pyrophosphoryl-MurNAc-pentapeptide (lipid intermediate I) to form undecaprenyl-pyrophosphoryl-MurNAc-(pentapeptide)GlcNAc (lipid intermediate II).</text>
</comment>
<keyword evidence="8 10" id="KW-0131">Cell cycle</keyword>
<keyword evidence="2 10" id="KW-0132">Cell division</keyword>
<dbReference type="GO" id="GO:0005975">
    <property type="term" value="P:carbohydrate metabolic process"/>
    <property type="evidence" value="ECO:0007669"/>
    <property type="project" value="InterPro"/>
</dbReference>
<organism evidence="13 14">
    <name type="scientific">Tardibacter chloracetimidivorans</name>
    <dbReference type="NCBI Taxonomy" id="1921510"/>
    <lineage>
        <taxon>Bacteria</taxon>
        <taxon>Pseudomonadati</taxon>
        <taxon>Pseudomonadota</taxon>
        <taxon>Alphaproteobacteria</taxon>
        <taxon>Sphingomonadales</taxon>
        <taxon>Sphingomonadaceae</taxon>
        <taxon>Tardibacter</taxon>
    </lineage>
</organism>
<dbReference type="Pfam" id="PF03033">
    <property type="entry name" value="Glyco_transf_28"/>
    <property type="match status" value="1"/>
</dbReference>
<comment type="pathway">
    <text evidence="10">Cell wall biogenesis; peptidoglycan biosynthesis.</text>
</comment>
<feature type="binding site" evidence="10">
    <location>
        <position position="168"/>
    </location>
    <ligand>
        <name>UDP-N-acetyl-alpha-D-glucosamine</name>
        <dbReference type="ChEBI" id="CHEBI:57705"/>
    </ligand>
</feature>
<dbReference type="GO" id="GO:0051301">
    <property type="term" value="P:cell division"/>
    <property type="evidence" value="ECO:0007669"/>
    <property type="project" value="UniProtKB-KW"/>
</dbReference>
<dbReference type="SUPFAM" id="SSF53756">
    <property type="entry name" value="UDP-Glycosyltransferase/glycogen phosphorylase"/>
    <property type="match status" value="1"/>
</dbReference>
<dbReference type="GO" id="GO:0005886">
    <property type="term" value="C:plasma membrane"/>
    <property type="evidence" value="ECO:0007669"/>
    <property type="project" value="UniProtKB-SubCell"/>
</dbReference>
<sequence>MNSISLHIVLAAGGTGGHMVPADVLGQVLRARGHHVALVTDERGLKLPGLFDGVPRHVIPSSTLSGGPLGWLRAWKTIREGRAAASRLYESFHPSVVVGFGGYPVLPAMLAARKMGIATVIHEQNSVLGRVNRLLARKVDMIATAYADVKWLPSATLEKTVMVGNPVREEIRALREQPYPALSDEGLFRVLVVGGSQGATVLSDIVPDGLGMLPPNFRSRLQVTQQCRPEDIERVRETYARLGIPAECATYLEDLPQRLAWTHLVIARSGASTVAELTTAGRPAILIPFAAATDDHQTFNARDIVEAGGARMIPQDRFTPVELAKQMQKLGLEPQALANAAGRARSVGWPDAANRLADLVEELGYSRIGWNVETRAFEDA</sequence>
<dbReference type="AlphaFoldDB" id="A0A1L3ZUH5"/>
<dbReference type="PANTHER" id="PTHR21015:SF22">
    <property type="entry name" value="GLYCOSYLTRANSFERASE"/>
    <property type="match status" value="1"/>
</dbReference>
<protein>
    <recommendedName>
        <fullName evidence="10">UDP-N-acetylglucosamine--N-acetylmuramyl-(pentapeptide) pyrophosphoryl-undecaprenol N-acetylglucosamine transferase</fullName>
        <ecNumber evidence="10">2.4.1.227</ecNumber>
    </recommendedName>
    <alternativeName>
        <fullName evidence="10">Undecaprenyl-PP-MurNAc-pentapeptide-UDPGlcNAc GlcNAc transferase</fullName>
    </alternativeName>
</protein>
<dbReference type="STRING" id="1921510.BSL82_08190"/>
<evidence type="ECO:0000256" key="8">
    <source>
        <dbReference type="ARBA" id="ARBA00023306"/>
    </source>
</evidence>
<evidence type="ECO:0000259" key="11">
    <source>
        <dbReference type="Pfam" id="PF03033"/>
    </source>
</evidence>
<dbReference type="GO" id="GO:0071555">
    <property type="term" value="P:cell wall organization"/>
    <property type="evidence" value="ECO:0007669"/>
    <property type="project" value="UniProtKB-KW"/>
</dbReference>
<evidence type="ECO:0000256" key="3">
    <source>
        <dbReference type="ARBA" id="ARBA00022676"/>
    </source>
</evidence>
<dbReference type="Proteomes" id="UP000182063">
    <property type="component" value="Chromosome"/>
</dbReference>
<keyword evidence="7 10" id="KW-0472">Membrane</keyword>
<evidence type="ECO:0000256" key="10">
    <source>
        <dbReference type="HAMAP-Rule" id="MF_00033"/>
    </source>
</evidence>
<dbReference type="RefSeq" id="WP_072596841.1">
    <property type="nucleotide sequence ID" value="NZ_CP018221.1"/>
</dbReference>
<accession>A0A1L3ZUH5</accession>
<dbReference type="EC" id="2.4.1.227" evidence="10"/>
<dbReference type="NCBIfam" id="TIGR01133">
    <property type="entry name" value="murG"/>
    <property type="match status" value="1"/>
</dbReference>
<keyword evidence="1 10" id="KW-1003">Cell membrane</keyword>
<dbReference type="KEGG" id="sphj:BSL82_08190"/>
<comment type="similarity">
    <text evidence="10">Belongs to the glycosyltransferase 28 family. MurG subfamily.</text>
</comment>
<dbReference type="GO" id="GO:0008360">
    <property type="term" value="P:regulation of cell shape"/>
    <property type="evidence" value="ECO:0007669"/>
    <property type="project" value="UniProtKB-KW"/>
</dbReference>
<feature type="domain" description="Glycosyltransferase family 28 N-terminal" evidence="11">
    <location>
        <begin position="8"/>
        <end position="143"/>
    </location>
</feature>
<dbReference type="InterPro" id="IPR004276">
    <property type="entry name" value="GlycoTrans_28_N"/>
</dbReference>
<keyword evidence="14" id="KW-1185">Reference proteome</keyword>
<dbReference type="GO" id="GO:0009252">
    <property type="term" value="P:peptidoglycan biosynthetic process"/>
    <property type="evidence" value="ECO:0007669"/>
    <property type="project" value="UniProtKB-UniRule"/>
</dbReference>
<dbReference type="InterPro" id="IPR006009">
    <property type="entry name" value="GlcNAc_MurG"/>
</dbReference>
<evidence type="ECO:0000256" key="5">
    <source>
        <dbReference type="ARBA" id="ARBA00022960"/>
    </source>
</evidence>
<evidence type="ECO:0000256" key="2">
    <source>
        <dbReference type="ARBA" id="ARBA00022618"/>
    </source>
</evidence>
<name>A0A1L3ZUH5_9SPHN</name>
<proteinExistence type="inferred from homology"/>
<dbReference type="CDD" id="cd03785">
    <property type="entry name" value="GT28_MurG"/>
    <property type="match status" value="1"/>
</dbReference>
<comment type="catalytic activity">
    <reaction evidence="10">
        <text>di-trans,octa-cis-undecaprenyl diphospho-N-acetyl-alpha-D-muramoyl-L-alanyl-D-glutamyl-meso-2,6-diaminopimeloyl-D-alanyl-D-alanine + UDP-N-acetyl-alpha-D-glucosamine = di-trans,octa-cis-undecaprenyl diphospho-[N-acetyl-alpha-D-glucosaminyl-(1-&gt;4)]-N-acetyl-alpha-D-muramoyl-L-alanyl-D-glutamyl-meso-2,6-diaminopimeloyl-D-alanyl-D-alanine + UDP + H(+)</text>
        <dbReference type="Rhea" id="RHEA:31227"/>
        <dbReference type="ChEBI" id="CHEBI:15378"/>
        <dbReference type="ChEBI" id="CHEBI:57705"/>
        <dbReference type="ChEBI" id="CHEBI:58223"/>
        <dbReference type="ChEBI" id="CHEBI:61387"/>
        <dbReference type="ChEBI" id="CHEBI:61388"/>
        <dbReference type="EC" id="2.4.1.227"/>
    </reaction>
</comment>
<dbReference type="UniPathway" id="UPA00219"/>
<dbReference type="GO" id="GO:0050511">
    <property type="term" value="F:undecaprenyldiphospho-muramoylpentapeptide beta-N-acetylglucosaminyltransferase activity"/>
    <property type="evidence" value="ECO:0007669"/>
    <property type="project" value="UniProtKB-UniRule"/>
</dbReference>
<feature type="binding site" evidence="10">
    <location>
        <position position="297"/>
    </location>
    <ligand>
        <name>UDP-N-acetyl-alpha-D-glucosamine</name>
        <dbReference type="ChEBI" id="CHEBI:57705"/>
    </ligand>
</feature>
<keyword evidence="4 10" id="KW-0808">Transferase</keyword>
<reference evidence="14" key="1">
    <citation type="submission" date="2016-11" db="EMBL/GenBank/DDBJ databases">
        <title>Complete Genome Sequence of alachlor-degrading Sphingomonas sp. strain JJ-A5.</title>
        <authorList>
            <person name="Lee H."/>
            <person name="Ka J.-O."/>
        </authorList>
    </citation>
    <scope>NUCLEOTIDE SEQUENCE [LARGE SCALE GENOMIC DNA]</scope>
    <source>
        <strain evidence="14">JJ-A5</strain>
    </source>
</reference>
<feature type="binding site" evidence="10">
    <location>
        <position position="125"/>
    </location>
    <ligand>
        <name>UDP-N-acetyl-alpha-D-glucosamine</name>
        <dbReference type="ChEBI" id="CHEBI:57705"/>
    </ligand>
</feature>
<evidence type="ECO:0000256" key="7">
    <source>
        <dbReference type="ARBA" id="ARBA00023136"/>
    </source>
</evidence>
<keyword evidence="9 10" id="KW-0961">Cell wall biogenesis/degradation</keyword>
<evidence type="ECO:0000256" key="1">
    <source>
        <dbReference type="ARBA" id="ARBA00022475"/>
    </source>
</evidence>
<comment type="caution">
    <text evidence="10">Lacks conserved residue(s) required for the propagation of feature annotation.</text>
</comment>
<keyword evidence="6 10" id="KW-0573">Peptidoglycan synthesis</keyword>
<feature type="domain" description="Glycosyl transferase family 28 C-terminal" evidence="12">
    <location>
        <begin position="190"/>
        <end position="355"/>
    </location>
</feature>
<dbReference type="Gene3D" id="3.40.50.2000">
    <property type="entry name" value="Glycogen Phosphorylase B"/>
    <property type="match status" value="2"/>
</dbReference>
<feature type="binding site" evidence="10">
    <location>
        <begin position="15"/>
        <end position="17"/>
    </location>
    <ligand>
        <name>UDP-N-acetyl-alpha-D-glucosamine</name>
        <dbReference type="ChEBI" id="CHEBI:57705"/>
    </ligand>
</feature>
<evidence type="ECO:0000256" key="9">
    <source>
        <dbReference type="ARBA" id="ARBA00023316"/>
    </source>
</evidence>